<evidence type="ECO:0000313" key="1">
    <source>
        <dbReference type="EMBL" id="RZU72137.1"/>
    </source>
</evidence>
<keyword evidence="2" id="KW-1185">Reference proteome</keyword>
<gene>
    <name evidence="1" type="ORF">EV384_0479</name>
</gene>
<accession>A0A4Q8B3R3</accession>
<proteinExistence type="predicted"/>
<dbReference type="EMBL" id="SHLD01000001">
    <property type="protein sequence ID" value="RZU72137.1"/>
    <property type="molecule type" value="Genomic_DNA"/>
</dbReference>
<dbReference type="Proteomes" id="UP000294114">
    <property type="component" value="Unassembled WGS sequence"/>
</dbReference>
<comment type="caution">
    <text evidence="1">The sequence shown here is derived from an EMBL/GenBank/DDBJ whole genome shotgun (WGS) entry which is preliminary data.</text>
</comment>
<dbReference type="RefSeq" id="WP_130329693.1">
    <property type="nucleotide sequence ID" value="NZ_SHLD01000001.1"/>
</dbReference>
<dbReference type="AlphaFoldDB" id="A0A4Q8B3R3"/>
<name>A0A4Q8B3R3_9ACTN</name>
<dbReference type="OrthoDB" id="3383077at2"/>
<sequence>MELVAHRVGRLCGQAVGGQLREHAERYGVVEVLDRIVAAVRQGRVDSHLAEDLDRLDAAFARNGVDGLTTGVRGFEPWPGGGGHPTITAWTCPSPRPCPRAVPVGDGERPGCALTGAPFVETRIPL</sequence>
<evidence type="ECO:0000313" key="2">
    <source>
        <dbReference type="Proteomes" id="UP000294114"/>
    </source>
</evidence>
<reference evidence="1 2" key="1">
    <citation type="submission" date="2019-02" db="EMBL/GenBank/DDBJ databases">
        <title>Sequencing the genomes of 1000 actinobacteria strains.</title>
        <authorList>
            <person name="Klenk H.-P."/>
        </authorList>
    </citation>
    <scope>NUCLEOTIDE SEQUENCE [LARGE SCALE GENOMIC DNA]</scope>
    <source>
        <strain evidence="1 2">DSM 45612</strain>
    </source>
</reference>
<organism evidence="1 2">
    <name type="scientific">Micromonospora kangleipakensis</name>
    <dbReference type="NCBI Taxonomy" id="1077942"/>
    <lineage>
        <taxon>Bacteria</taxon>
        <taxon>Bacillati</taxon>
        <taxon>Actinomycetota</taxon>
        <taxon>Actinomycetes</taxon>
        <taxon>Micromonosporales</taxon>
        <taxon>Micromonosporaceae</taxon>
        <taxon>Micromonospora</taxon>
    </lineage>
</organism>
<protein>
    <submittedName>
        <fullName evidence="1">Uncharacterized protein</fullName>
    </submittedName>
</protein>